<dbReference type="Proteomes" id="UP000541352">
    <property type="component" value="Unassembled WGS sequence"/>
</dbReference>
<organism evidence="1 2">
    <name type="scientific">Runella defluvii</name>
    <dbReference type="NCBI Taxonomy" id="370973"/>
    <lineage>
        <taxon>Bacteria</taxon>
        <taxon>Pseudomonadati</taxon>
        <taxon>Bacteroidota</taxon>
        <taxon>Cytophagia</taxon>
        <taxon>Cytophagales</taxon>
        <taxon>Spirosomataceae</taxon>
        <taxon>Runella</taxon>
    </lineage>
</organism>
<reference evidence="1 2" key="1">
    <citation type="submission" date="2020-08" db="EMBL/GenBank/DDBJ databases">
        <title>Genomic Encyclopedia of Type Strains, Phase IV (KMG-IV): sequencing the most valuable type-strain genomes for metagenomic binning, comparative biology and taxonomic classification.</title>
        <authorList>
            <person name="Goeker M."/>
        </authorList>
    </citation>
    <scope>NUCLEOTIDE SEQUENCE [LARGE SCALE GENOMIC DNA]</scope>
    <source>
        <strain evidence="1 2">DSM 17976</strain>
    </source>
</reference>
<evidence type="ECO:0000313" key="2">
    <source>
        <dbReference type="Proteomes" id="UP000541352"/>
    </source>
</evidence>
<dbReference type="AlphaFoldDB" id="A0A7W5ZJJ7"/>
<protein>
    <submittedName>
        <fullName evidence="1">Uncharacterized protein</fullName>
    </submittedName>
</protein>
<evidence type="ECO:0000313" key="1">
    <source>
        <dbReference type="EMBL" id="MBB3836921.1"/>
    </source>
</evidence>
<gene>
    <name evidence="1" type="ORF">FHS57_000903</name>
</gene>
<name>A0A7W5ZJJ7_9BACT</name>
<keyword evidence="2" id="KW-1185">Reference proteome</keyword>
<dbReference type="RefSeq" id="WP_183971673.1">
    <property type="nucleotide sequence ID" value="NZ_JACIBY010000001.1"/>
</dbReference>
<comment type="caution">
    <text evidence="1">The sequence shown here is derived from an EMBL/GenBank/DDBJ whole genome shotgun (WGS) entry which is preliminary data.</text>
</comment>
<dbReference type="EMBL" id="JACIBY010000001">
    <property type="protein sequence ID" value="MBB3836921.1"/>
    <property type="molecule type" value="Genomic_DNA"/>
</dbReference>
<sequence>MSYLHFPRIVFSGDFSSDVSTVNNDTQHYNNATFESSFQIPGQGATNGWWNPEGGATFGFQNCTIQQATNENGTTITDPALDGIIGQLVTGAEGRNSGKMVDLDPDQQMVSELWGVTFRILSAHNELLLEGRIKPTGFRDLQRRQTNGGQPNGQPMGASWTSVLEDVKYGKLAEKSPILMALKAKTQQNKISINLNGFGYYYAHADGRFSLGKILGCIGPWFENEPDLFAPARRLYGVYQRGQVFGGSNFIFDAANARLSIDLGGSFPIADSIGTINTTNDFYLAVSKQPLTNPPAIRNVLIDSSQLEIIGKVPYQQGSTWLNSTCGIVDFNLLSADVVNDLKNNQLVLVAAGSSSTQYLLIAREAIDGIVCRADNFVQRIDTNQKVTVNLYAYQYGQPLPQTELTITMEPPTPDTPKDKNSPPISITYGNNKPQDGLSFAPSCQTNAQGMAQIEITGNSIHSPRVYIDGQIYLLDYTLANQQPDSAIPGAAPMSISIHLRDDFPIPETPTWSDISDMMTQFANLYPIMSKYFINFADPQAMIAKKDILKFAFTRDIHDPIYMPATRDLSETKRLTILKWLDNPIVDDPATAAAKGIKLKSVDANAELDTAAPSEQQQKLVEATKAKNGSLINFPALTNLFEF</sequence>
<accession>A0A7W5ZJJ7</accession>
<proteinExistence type="predicted"/>